<dbReference type="EC" id="4.3.3.7" evidence="4"/>
<evidence type="ECO:0000256" key="1">
    <source>
        <dbReference type="ARBA" id="ARBA00023239"/>
    </source>
</evidence>
<dbReference type="InterPro" id="IPR020625">
    <property type="entry name" value="Schiff_base-form_aldolases_AS"/>
</dbReference>
<dbReference type="InterPro" id="IPR020624">
    <property type="entry name" value="Schiff_base-form_aldolases_CS"/>
</dbReference>
<dbReference type="PIRSF" id="PIRSF001365">
    <property type="entry name" value="DHDPS"/>
    <property type="match status" value="1"/>
</dbReference>
<proteinExistence type="inferred from homology"/>
<comment type="similarity">
    <text evidence="3">Belongs to the DapA family.</text>
</comment>
<dbReference type="Pfam" id="PF00701">
    <property type="entry name" value="DHDPS"/>
    <property type="match status" value="1"/>
</dbReference>
<dbReference type="CDD" id="cd00408">
    <property type="entry name" value="DHDPS-like"/>
    <property type="match status" value="1"/>
</dbReference>
<keyword evidence="1 3" id="KW-0456">Lyase</keyword>
<evidence type="ECO:0000256" key="3">
    <source>
        <dbReference type="PIRNR" id="PIRNR001365"/>
    </source>
</evidence>
<reference evidence="4 5" key="1">
    <citation type="submission" date="2023-04" db="EMBL/GenBank/DDBJ databases">
        <title>Genome sequence of Halobacillus naozhouensis KACC 21980.</title>
        <authorList>
            <person name="Kim S."/>
            <person name="Heo J."/>
            <person name="Kwon S.-W."/>
        </authorList>
    </citation>
    <scope>NUCLEOTIDE SEQUENCE [LARGE SCALE GENOMIC DNA]</scope>
    <source>
        <strain evidence="4 5">KCTC 13234</strain>
    </source>
</reference>
<dbReference type="GO" id="GO:0047448">
    <property type="term" value="F:5-dehydro-4-deoxyglucarate dehydratase activity"/>
    <property type="evidence" value="ECO:0007669"/>
    <property type="project" value="UniProtKB-EC"/>
</dbReference>
<dbReference type="Gene3D" id="3.20.20.70">
    <property type="entry name" value="Aldolase class I"/>
    <property type="match status" value="1"/>
</dbReference>
<evidence type="ECO:0000313" key="5">
    <source>
        <dbReference type="Proteomes" id="UP001221597"/>
    </source>
</evidence>
<dbReference type="EMBL" id="CP121671">
    <property type="protein sequence ID" value="WFT74107.1"/>
    <property type="molecule type" value="Genomic_DNA"/>
</dbReference>
<accession>A0ABY8IWA8</accession>
<dbReference type="InterPro" id="IPR002220">
    <property type="entry name" value="DapA-like"/>
</dbReference>
<dbReference type="GO" id="GO:0008840">
    <property type="term" value="F:4-hydroxy-tetrahydrodipicolinate synthase activity"/>
    <property type="evidence" value="ECO:0007669"/>
    <property type="project" value="UniProtKB-EC"/>
</dbReference>
<dbReference type="PANTHER" id="PTHR12128:SF28">
    <property type="entry name" value="2-DEHYDRO-3-DEOXY-D-GLUCONATE ALDOLASE YAGE-RELATED"/>
    <property type="match status" value="1"/>
</dbReference>
<evidence type="ECO:0000313" key="4">
    <source>
        <dbReference type="EMBL" id="WFT74107.1"/>
    </source>
</evidence>
<dbReference type="GO" id="GO:0008747">
    <property type="term" value="F:N-acetylneuraminate lyase activity"/>
    <property type="evidence" value="ECO:0007669"/>
    <property type="project" value="UniProtKB-EC"/>
</dbReference>
<keyword evidence="5" id="KW-1185">Reference proteome</keyword>
<dbReference type="PRINTS" id="PR00146">
    <property type="entry name" value="DHPICSNTHASE"/>
</dbReference>
<dbReference type="Proteomes" id="UP001221597">
    <property type="component" value="Chromosome"/>
</dbReference>
<dbReference type="RefSeq" id="WP_283076111.1">
    <property type="nucleotide sequence ID" value="NZ_CP121671.1"/>
</dbReference>
<dbReference type="SMART" id="SM01130">
    <property type="entry name" value="DHDPS"/>
    <property type="match status" value="1"/>
</dbReference>
<dbReference type="InterPro" id="IPR013785">
    <property type="entry name" value="Aldolase_TIM"/>
</dbReference>
<dbReference type="EC" id="4.1.3.3" evidence="4"/>
<protein>
    <submittedName>
        <fullName evidence="4">Dihydrodipicolinate synthase family protein</fullName>
        <ecNumber evidence="4">4.1.3.3</ecNumber>
        <ecNumber evidence="4">4.2.1.41</ecNumber>
        <ecNumber evidence="4">4.3.3.7</ecNumber>
    </submittedName>
</protein>
<evidence type="ECO:0000256" key="2">
    <source>
        <dbReference type="ARBA" id="ARBA00023270"/>
    </source>
</evidence>
<dbReference type="EC" id="4.2.1.41" evidence="4"/>
<gene>
    <name evidence="4" type="ORF">P9989_17300</name>
</gene>
<dbReference type="SUPFAM" id="SSF51569">
    <property type="entry name" value="Aldolase"/>
    <property type="match status" value="1"/>
</dbReference>
<name>A0ABY8IWA8_9BACI</name>
<keyword evidence="2" id="KW-0704">Schiff base</keyword>
<dbReference type="PROSITE" id="PS00665">
    <property type="entry name" value="DHDPS_1"/>
    <property type="match status" value="1"/>
</dbReference>
<dbReference type="PANTHER" id="PTHR12128">
    <property type="entry name" value="DIHYDRODIPICOLINATE SYNTHASE"/>
    <property type="match status" value="1"/>
</dbReference>
<organism evidence="4 5">
    <name type="scientific">Halobacillus naozhouensis</name>
    <dbReference type="NCBI Taxonomy" id="554880"/>
    <lineage>
        <taxon>Bacteria</taxon>
        <taxon>Bacillati</taxon>
        <taxon>Bacillota</taxon>
        <taxon>Bacilli</taxon>
        <taxon>Bacillales</taxon>
        <taxon>Bacillaceae</taxon>
        <taxon>Halobacillus</taxon>
    </lineage>
</organism>
<sequence length="304" mass="34509">MENQHILFKGVFPPVVTLFDQNGEFDWDENQRLTDVLIDQGVHGLLYLGSTGEFSALTKEERKQFAEEMVRHVNGRVPVLVGTGTTSLKETIELSQHAESVGADGVLIVNPYYWKYSEDQLYHYYTTIADHVSTSIMLYNIPQLTGQNLSSDLVCRLAKDHQNIVGIKETVADIGHIRDMILSIKPVRPDFSVFAAFDEHLLPALQIGADGSINGTAVFEPRLSVQLYEAFQKEEYLETIQYHQKLIELMPIYQYSDPLFMAIKEAVHQHVLENETGSRSPCLPSTNELKQRVSKLLKEYTFSN</sequence>
<dbReference type="PROSITE" id="PS00666">
    <property type="entry name" value="DHDPS_2"/>
    <property type="match status" value="1"/>
</dbReference>